<dbReference type="Proteomes" id="UP000563151">
    <property type="component" value="Unassembled WGS sequence"/>
</dbReference>
<dbReference type="RefSeq" id="WP_156950266.1">
    <property type="nucleotide sequence ID" value="NZ_JAAZWO010000017.1"/>
</dbReference>
<keyword evidence="1" id="KW-0472">Membrane</keyword>
<comment type="caution">
    <text evidence="2">The sequence shown here is derived from an EMBL/GenBank/DDBJ whole genome shotgun (WGS) entry which is preliminary data.</text>
</comment>
<keyword evidence="1" id="KW-1133">Transmembrane helix</keyword>
<protein>
    <submittedName>
        <fullName evidence="2">Uncharacterized protein</fullName>
    </submittedName>
</protein>
<name>A0A923EDN5_CLOTT</name>
<feature type="transmembrane region" description="Helical" evidence="1">
    <location>
        <begin position="6"/>
        <end position="23"/>
    </location>
</feature>
<accession>A0A923EDN5</accession>
<proteinExistence type="predicted"/>
<keyword evidence="1" id="KW-0812">Transmembrane</keyword>
<sequence>MSIKKFMTIWAGVLMVVVVLVLGSRKSIREIEVVNCEHELKNIEK</sequence>
<evidence type="ECO:0000313" key="3">
    <source>
        <dbReference type="Proteomes" id="UP000563151"/>
    </source>
</evidence>
<evidence type="ECO:0000256" key="1">
    <source>
        <dbReference type="SAM" id="Phobius"/>
    </source>
</evidence>
<organism evidence="2 3">
    <name type="scientific">Clostridium tetanomorphum</name>
    <dbReference type="NCBI Taxonomy" id="1553"/>
    <lineage>
        <taxon>Bacteria</taxon>
        <taxon>Bacillati</taxon>
        <taxon>Bacillota</taxon>
        <taxon>Clostridia</taxon>
        <taxon>Eubacteriales</taxon>
        <taxon>Clostridiaceae</taxon>
        <taxon>Clostridium</taxon>
    </lineage>
</organism>
<keyword evidence="3" id="KW-1185">Reference proteome</keyword>
<dbReference type="AlphaFoldDB" id="A0A923EDN5"/>
<gene>
    <name evidence="2" type="ORF">HGG79_13345</name>
</gene>
<reference evidence="2 3" key="1">
    <citation type="submission" date="2020-04" db="EMBL/GenBank/DDBJ databases">
        <title>Genomic insights into acetone-butanol-ethanol (ABE) fermentation by sequencing solventogenic clostridia strains.</title>
        <authorList>
            <person name="Brown S."/>
        </authorList>
    </citation>
    <scope>NUCLEOTIDE SEQUENCE [LARGE SCALE GENOMIC DNA]</scope>
    <source>
        <strain evidence="2 3">DJ011</strain>
    </source>
</reference>
<dbReference type="EMBL" id="JAAZWO010000017">
    <property type="protein sequence ID" value="MBC2398750.1"/>
    <property type="molecule type" value="Genomic_DNA"/>
</dbReference>
<evidence type="ECO:0000313" key="2">
    <source>
        <dbReference type="EMBL" id="MBC2398750.1"/>
    </source>
</evidence>